<accession>K3WBD9</accession>
<name>K3WBD9_GLOUD</name>
<dbReference type="OMA" id="WIGRQCA"/>
<feature type="coiled-coil region" evidence="1">
    <location>
        <begin position="74"/>
        <end position="101"/>
    </location>
</feature>
<keyword evidence="3" id="KW-1185">Reference proteome</keyword>
<reference evidence="3" key="1">
    <citation type="journal article" date="2010" name="Genome Biol.">
        <title>Genome sequence of the necrotrophic plant pathogen Pythium ultimum reveals original pathogenicity mechanisms and effector repertoire.</title>
        <authorList>
            <person name="Levesque C.A."/>
            <person name="Brouwer H."/>
            <person name="Cano L."/>
            <person name="Hamilton J.P."/>
            <person name="Holt C."/>
            <person name="Huitema E."/>
            <person name="Raffaele S."/>
            <person name="Robideau G.P."/>
            <person name="Thines M."/>
            <person name="Win J."/>
            <person name="Zerillo M.M."/>
            <person name="Beakes G.W."/>
            <person name="Boore J.L."/>
            <person name="Busam D."/>
            <person name="Dumas B."/>
            <person name="Ferriera S."/>
            <person name="Fuerstenberg S.I."/>
            <person name="Gachon C.M."/>
            <person name="Gaulin E."/>
            <person name="Govers F."/>
            <person name="Grenville-Briggs L."/>
            <person name="Horner N."/>
            <person name="Hostetler J."/>
            <person name="Jiang R.H."/>
            <person name="Johnson J."/>
            <person name="Krajaejun T."/>
            <person name="Lin H."/>
            <person name="Meijer H.J."/>
            <person name="Moore B."/>
            <person name="Morris P."/>
            <person name="Phuntmart V."/>
            <person name="Puiu D."/>
            <person name="Shetty J."/>
            <person name="Stajich J.E."/>
            <person name="Tripathy S."/>
            <person name="Wawra S."/>
            <person name="van West P."/>
            <person name="Whitty B.R."/>
            <person name="Coutinho P.M."/>
            <person name="Henrissat B."/>
            <person name="Martin F."/>
            <person name="Thomas P.D."/>
            <person name="Tyler B.M."/>
            <person name="De Vries R.P."/>
            <person name="Kamoun S."/>
            <person name="Yandell M."/>
            <person name="Tisserat N."/>
            <person name="Buell C.R."/>
        </authorList>
    </citation>
    <scope>NUCLEOTIDE SEQUENCE</scope>
    <source>
        <strain evidence="3">DAOM:BR144</strain>
    </source>
</reference>
<reference evidence="3" key="2">
    <citation type="submission" date="2010-04" db="EMBL/GenBank/DDBJ databases">
        <authorList>
            <person name="Buell R."/>
            <person name="Hamilton J."/>
            <person name="Hostetler J."/>
        </authorList>
    </citation>
    <scope>NUCLEOTIDE SEQUENCE [LARGE SCALE GENOMIC DNA]</scope>
    <source>
        <strain evidence="3">DAOM:BR144</strain>
    </source>
</reference>
<reference evidence="2" key="3">
    <citation type="submission" date="2014-11" db="UniProtKB">
        <authorList>
            <consortium name="EnsemblProtists"/>
        </authorList>
    </citation>
    <scope>IDENTIFICATION</scope>
    <source>
        <strain evidence="2">DAOM BR144</strain>
    </source>
</reference>
<sequence>MATRTTEDMQDIDTWGRTMRLAFEDACADFEHRKHVLELHLETNPVPFQPSPVLAQLIQGDTRRNVTAKSAKQQKQKTKNAEFLERKLESEIRQHYELENAQSCAKWKRFHLHETELMRELAHKIERDAQLLCKRFKVCYEPPCSSSPSEDELFDPSAFQEKLRPDDGNEAALRNQKESEMEAILGSNQDNRPQRATDWIQQERFNIQEAFTNQTKKIHSDFQVFMEQLDADYTAQRQKLLNNEVNSNDSDTIRGQQLQRGNAVSQHEVDKYFKSNTKRHMLVHTAPVVEMNGGIMPPGSRAAQQRHHPSDVSNMQQRLDHLEARHKAMAEHAELKRKDAMAWIGRQCAHLFSQLDSKETETKLMSLIEQQHEHTLRKLLARIQHVVATIHASH</sequence>
<protein>
    <submittedName>
        <fullName evidence="2">Uncharacterized protein</fullName>
    </submittedName>
</protein>
<dbReference type="Proteomes" id="UP000019132">
    <property type="component" value="Unassembled WGS sequence"/>
</dbReference>
<keyword evidence="1" id="KW-0175">Coiled coil</keyword>
<evidence type="ECO:0000256" key="1">
    <source>
        <dbReference type="SAM" id="Coils"/>
    </source>
</evidence>
<evidence type="ECO:0000313" key="3">
    <source>
        <dbReference type="Proteomes" id="UP000019132"/>
    </source>
</evidence>
<organism evidence="2 3">
    <name type="scientific">Globisporangium ultimum (strain ATCC 200006 / CBS 805.95 / DAOM BR144)</name>
    <name type="common">Pythium ultimum</name>
    <dbReference type="NCBI Taxonomy" id="431595"/>
    <lineage>
        <taxon>Eukaryota</taxon>
        <taxon>Sar</taxon>
        <taxon>Stramenopiles</taxon>
        <taxon>Oomycota</taxon>
        <taxon>Peronosporomycetes</taxon>
        <taxon>Pythiales</taxon>
        <taxon>Pythiaceae</taxon>
        <taxon>Globisporangium</taxon>
    </lineage>
</organism>
<dbReference type="HOGENOM" id="CLU_701109_0_0_1"/>
<evidence type="ECO:0000313" key="2">
    <source>
        <dbReference type="EnsemblProtists" id="PYU1_T002280"/>
    </source>
</evidence>
<dbReference type="AlphaFoldDB" id="K3WBD9"/>
<dbReference type="eggNOG" id="ENOG502SRPX">
    <property type="taxonomic scope" value="Eukaryota"/>
</dbReference>
<dbReference type="EnsemblProtists" id="PYU1_T002280">
    <property type="protein sequence ID" value="PYU1_T002280"/>
    <property type="gene ID" value="PYU1_G002277"/>
</dbReference>
<dbReference type="VEuPathDB" id="FungiDB:PYU1_G002277"/>
<dbReference type="InParanoid" id="K3WBD9"/>
<proteinExistence type="predicted"/>